<reference evidence="1 2" key="1">
    <citation type="submission" date="2018-06" db="EMBL/GenBank/DDBJ databases">
        <authorList>
            <consortium name="Pathogen Informatics"/>
            <person name="Doyle S."/>
        </authorList>
    </citation>
    <scope>NUCLEOTIDE SEQUENCE [LARGE SCALE GENOMIC DNA]</scope>
    <source>
        <strain evidence="1 2">NCTC12961</strain>
    </source>
</reference>
<name>A0A2X4VC84_SERPL</name>
<accession>A0A2X4VC84</accession>
<dbReference type="EMBL" id="LS483469">
    <property type="protein sequence ID" value="SQI44402.1"/>
    <property type="molecule type" value="Genomic_DNA"/>
</dbReference>
<dbReference type="AlphaFoldDB" id="A0A2X4VC84"/>
<evidence type="ECO:0000313" key="2">
    <source>
        <dbReference type="Proteomes" id="UP000248897"/>
    </source>
</evidence>
<protein>
    <submittedName>
        <fullName evidence="1">Uncharacterized protein</fullName>
    </submittedName>
</protein>
<organism evidence="1 2">
    <name type="scientific">Serratia plymuthica</name>
    <dbReference type="NCBI Taxonomy" id="82996"/>
    <lineage>
        <taxon>Bacteria</taxon>
        <taxon>Pseudomonadati</taxon>
        <taxon>Pseudomonadota</taxon>
        <taxon>Gammaproteobacteria</taxon>
        <taxon>Enterobacterales</taxon>
        <taxon>Yersiniaceae</taxon>
        <taxon>Serratia</taxon>
    </lineage>
</organism>
<sequence>MHQPGGGVALTHTLEQLGGTQALGWPQSVGIPFIAVRIVDGDERRLAAHRQMNAVGLQIAVNPIAERVDGLPLFLAVGFGHTRHFVHAGNGHQVLKFAFALINRTADRGGTGSSGVQASGM</sequence>
<gene>
    <name evidence="1" type="ORF">NCTC12961_04351</name>
</gene>
<evidence type="ECO:0000313" key="1">
    <source>
        <dbReference type="EMBL" id="SQI44402.1"/>
    </source>
</evidence>
<dbReference type="Proteomes" id="UP000248897">
    <property type="component" value="Chromosome 1"/>
</dbReference>
<proteinExistence type="predicted"/>